<dbReference type="Pfam" id="PF05175">
    <property type="entry name" value="MTS"/>
    <property type="match status" value="1"/>
</dbReference>
<dbReference type="Gene3D" id="3.40.50.150">
    <property type="entry name" value="Vaccinia Virus protein VP39"/>
    <property type="match status" value="1"/>
</dbReference>
<dbReference type="GO" id="GO:0102559">
    <property type="term" value="F:peptide chain release factor N(5)-glutamine methyltransferase activity"/>
    <property type="evidence" value="ECO:0007669"/>
    <property type="project" value="UniProtKB-EC"/>
</dbReference>
<dbReference type="GO" id="GO:0003676">
    <property type="term" value="F:nucleic acid binding"/>
    <property type="evidence" value="ECO:0007669"/>
    <property type="project" value="InterPro"/>
</dbReference>
<keyword evidence="4" id="KW-0949">S-adenosyl-L-methionine</keyword>
<evidence type="ECO:0000256" key="2">
    <source>
        <dbReference type="ARBA" id="ARBA00022603"/>
    </source>
</evidence>
<dbReference type="InterPro" id="IPR002052">
    <property type="entry name" value="DNA_methylase_N6_adenine_CS"/>
</dbReference>
<dbReference type="RefSeq" id="WP_116881968.1">
    <property type="nucleotide sequence ID" value="NZ_QURB01000011.1"/>
</dbReference>
<comment type="caution">
    <text evidence="8">The sequence shown here is derived from an EMBL/GenBank/DDBJ whole genome shotgun (WGS) entry which is preliminary data.</text>
</comment>
<dbReference type="EMBL" id="QURB01000011">
    <property type="protein sequence ID" value="RFC53212.1"/>
    <property type="molecule type" value="Genomic_DNA"/>
</dbReference>
<feature type="domain" description="Methyltransferase small" evidence="6">
    <location>
        <begin position="105"/>
        <end position="192"/>
    </location>
</feature>
<gene>
    <name evidence="8" type="primary">prmC</name>
    <name evidence="8" type="ORF">DXU93_14185</name>
</gene>
<accession>A0A3E1EUM8</accession>
<evidence type="ECO:0000256" key="3">
    <source>
        <dbReference type="ARBA" id="ARBA00022679"/>
    </source>
</evidence>
<dbReference type="NCBIfam" id="TIGR03534">
    <property type="entry name" value="RF_mod_PrmC"/>
    <property type="match status" value="1"/>
</dbReference>
<dbReference type="GO" id="GO:0032259">
    <property type="term" value="P:methylation"/>
    <property type="evidence" value="ECO:0007669"/>
    <property type="project" value="UniProtKB-KW"/>
</dbReference>
<evidence type="ECO:0000313" key="9">
    <source>
        <dbReference type="Proteomes" id="UP000257127"/>
    </source>
</evidence>
<name>A0A3E1EUM8_9FLAO</name>
<evidence type="ECO:0000256" key="5">
    <source>
        <dbReference type="ARBA" id="ARBA00048391"/>
    </source>
</evidence>
<dbReference type="OrthoDB" id="9800643at2"/>
<dbReference type="InterPro" id="IPR004556">
    <property type="entry name" value="HemK-like"/>
</dbReference>
<dbReference type="CDD" id="cd02440">
    <property type="entry name" value="AdoMet_MTases"/>
    <property type="match status" value="1"/>
</dbReference>
<dbReference type="InterPro" id="IPR040758">
    <property type="entry name" value="PrmC_N"/>
</dbReference>
<comment type="catalytic activity">
    <reaction evidence="5">
        <text>L-glutaminyl-[peptide chain release factor] + S-adenosyl-L-methionine = N(5)-methyl-L-glutaminyl-[peptide chain release factor] + S-adenosyl-L-homocysteine + H(+)</text>
        <dbReference type="Rhea" id="RHEA:42896"/>
        <dbReference type="Rhea" id="RHEA-COMP:10271"/>
        <dbReference type="Rhea" id="RHEA-COMP:10272"/>
        <dbReference type="ChEBI" id="CHEBI:15378"/>
        <dbReference type="ChEBI" id="CHEBI:30011"/>
        <dbReference type="ChEBI" id="CHEBI:57856"/>
        <dbReference type="ChEBI" id="CHEBI:59789"/>
        <dbReference type="ChEBI" id="CHEBI:61891"/>
        <dbReference type="EC" id="2.1.1.297"/>
    </reaction>
</comment>
<dbReference type="PROSITE" id="PS00092">
    <property type="entry name" value="N6_MTASE"/>
    <property type="match status" value="1"/>
</dbReference>
<dbReference type="AlphaFoldDB" id="A0A3E1EUM8"/>
<proteinExistence type="predicted"/>
<sequence>MYTVNEMMNRFGEKLNDVFSDREKRHISKMFMMHYMNQDGTDLLLNRKQEVAEDVVQKLEKAIEKINSGKPVQYVLGHMYFNDLKLKVDSRALIPRPETEELALWISKMWKYDSPKLLDVGTGSGCIALTVKDEIPKSNVFGVDVIQNAIDLARENAEQLKLDVKFDFANALKLEAYSRYKWDVIVSNPPYIPIEEKDEMNDHVVDYEPDTALFVPNDNPLLFYRAITLYAKTHLVPKGSLFFEVHEEMAKDVEKLLISNGFSQVEIRKDLQGKDRMIHAQF</sequence>
<feature type="domain" description="Release factor glutamine methyltransferase N-terminal" evidence="7">
    <location>
        <begin position="23"/>
        <end position="77"/>
    </location>
</feature>
<evidence type="ECO:0000256" key="4">
    <source>
        <dbReference type="ARBA" id="ARBA00022691"/>
    </source>
</evidence>
<reference evidence="8 9" key="1">
    <citation type="submission" date="2018-08" db="EMBL/GenBank/DDBJ databases">
        <title>The draft genome squence of Brumimicrobium sp. N62.</title>
        <authorList>
            <person name="Du Z.-J."/>
            <person name="Luo H.-R."/>
        </authorList>
    </citation>
    <scope>NUCLEOTIDE SEQUENCE [LARGE SCALE GENOMIC DNA]</scope>
    <source>
        <strain evidence="8 9">N62</strain>
    </source>
</reference>
<dbReference type="SUPFAM" id="SSF53335">
    <property type="entry name" value="S-adenosyl-L-methionine-dependent methyltransferases"/>
    <property type="match status" value="1"/>
</dbReference>
<protein>
    <recommendedName>
        <fullName evidence="1">peptide chain release factor N(5)-glutamine methyltransferase</fullName>
        <ecNumber evidence="1">2.1.1.297</ecNumber>
    </recommendedName>
</protein>
<dbReference type="Proteomes" id="UP000257127">
    <property type="component" value="Unassembled WGS sequence"/>
</dbReference>
<keyword evidence="3 8" id="KW-0808">Transferase</keyword>
<dbReference type="InterPro" id="IPR007848">
    <property type="entry name" value="Small_mtfrase_dom"/>
</dbReference>
<keyword evidence="2 8" id="KW-0489">Methyltransferase</keyword>
<keyword evidence="9" id="KW-1185">Reference proteome</keyword>
<dbReference type="InterPro" id="IPR019874">
    <property type="entry name" value="RF_methyltr_PrmC"/>
</dbReference>
<evidence type="ECO:0000313" key="8">
    <source>
        <dbReference type="EMBL" id="RFC53212.1"/>
    </source>
</evidence>
<dbReference type="PANTHER" id="PTHR18895">
    <property type="entry name" value="HEMK METHYLTRANSFERASE"/>
    <property type="match status" value="1"/>
</dbReference>
<dbReference type="InterPro" id="IPR029063">
    <property type="entry name" value="SAM-dependent_MTases_sf"/>
</dbReference>
<organism evidence="8 9">
    <name type="scientific">Brumimicrobium aurantiacum</name>
    <dbReference type="NCBI Taxonomy" id="1737063"/>
    <lineage>
        <taxon>Bacteria</taxon>
        <taxon>Pseudomonadati</taxon>
        <taxon>Bacteroidota</taxon>
        <taxon>Flavobacteriia</taxon>
        <taxon>Flavobacteriales</taxon>
        <taxon>Crocinitomicaceae</taxon>
        <taxon>Brumimicrobium</taxon>
    </lineage>
</organism>
<dbReference type="PANTHER" id="PTHR18895:SF74">
    <property type="entry name" value="MTRF1L RELEASE FACTOR GLUTAMINE METHYLTRANSFERASE"/>
    <property type="match status" value="1"/>
</dbReference>
<dbReference type="NCBIfam" id="TIGR00536">
    <property type="entry name" value="hemK_fam"/>
    <property type="match status" value="1"/>
</dbReference>
<evidence type="ECO:0000259" key="6">
    <source>
        <dbReference type="Pfam" id="PF05175"/>
    </source>
</evidence>
<dbReference type="Pfam" id="PF17827">
    <property type="entry name" value="PrmC_N"/>
    <property type="match status" value="1"/>
</dbReference>
<evidence type="ECO:0000256" key="1">
    <source>
        <dbReference type="ARBA" id="ARBA00012771"/>
    </source>
</evidence>
<evidence type="ECO:0000259" key="7">
    <source>
        <dbReference type="Pfam" id="PF17827"/>
    </source>
</evidence>
<dbReference type="InterPro" id="IPR050320">
    <property type="entry name" value="N5-glutamine_MTase"/>
</dbReference>
<dbReference type="EC" id="2.1.1.297" evidence="1"/>
<dbReference type="Gene3D" id="1.10.8.10">
    <property type="entry name" value="DNA helicase RuvA subunit, C-terminal domain"/>
    <property type="match status" value="1"/>
</dbReference>